<sequence>MTPVVVPLWMALALLPCLLSGCGSPPQIDREPYSEAEIKAFAQDMLGRSSLSPDKYQKYKKALATP</sequence>
<evidence type="ECO:0008006" key="4">
    <source>
        <dbReference type="Google" id="ProtNLM"/>
    </source>
</evidence>
<protein>
    <recommendedName>
        <fullName evidence="4">Lipoprotein</fullName>
    </recommendedName>
</protein>
<dbReference type="RefSeq" id="WP_039800933.1">
    <property type="nucleotide sequence ID" value="NZ_CP010415.1"/>
</dbReference>
<name>A0A0C4WIV3_9GAMM</name>
<dbReference type="EMBL" id="CP010415">
    <property type="protein sequence ID" value="AJE19694.1"/>
    <property type="molecule type" value="Genomic_DNA"/>
</dbReference>
<keyword evidence="1" id="KW-0732">Signal</keyword>
<dbReference type="AlphaFoldDB" id="A0A0C4WIV3"/>
<feature type="signal peptide" evidence="1">
    <location>
        <begin position="1"/>
        <end position="21"/>
    </location>
</feature>
<dbReference type="GeneID" id="61929214"/>
<evidence type="ECO:0000313" key="3">
    <source>
        <dbReference type="Proteomes" id="UP000068210"/>
    </source>
</evidence>
<dbReference type="HOGENOM" id="CLU_2986635_0_0_6"/>
<proteinExistence type="predicted"/>
<organism evidence="2 3">
    <name type="scientific">Azotobacter chroococcum NCIMB 8003</name>
    <dbReference type="NCBI Taxonomy" id="1328314"/>
    <lineage>
        <taxon>Bacteria</taxon>
        <taxon>Pseudomonadati</taxon>
        <taxon>Pseudomonadota</taxon>
        <taxon>Gammaproteobacteria</taxon>
        <taxon>Pseudomonadales</taxon>
        <taxon>Pseudomonadaceae</taxon>
        <taxon>Azotobacter</taxon>
    </lineage>
</organism>
<dbReference type="Proteomes" id="UP000068210">
    <property type="component" value="Chromosome"/>
</dbReference>
<dbReference type="KEGG" id="acx:Achr_1860"/>
<evidence type="ECO:0000313" key="2">
    <source>
        <dbReference type="EMBL" id="AJE19694.1"/>
    </source>
</evidence>
<keyword evidence="3" id="KW-1185">Reference proteome</keyword>
<feature type="chain" id="PRO_5002173123" description="Lipoprotein" evidence="1">
    <location>
        <begin position="22"/>
        <end position="66"/>
    </location>
</feature>
<gene>
    <name evidence="2" type="ORF">Achr_1860</name>
</gene>
<evidence type="ECO:0000256" key="1">
    <source>
        <dbReference type="SAM" id="SignalP"/>
    </source>
</evidence>
<accession>A0A0C4WIV3</accession>
<reference evidence="2 3" key="1">
    <citation type="journal article" date="2015" name="PLoS ONE">
        <title>Azotobacter Genomes: The Genome of Azotobacter chroococcum NCIMB 8003 (ATCC 4412).</title>
        <authorList>
            <person name="Robson R.L."/>
            <person name="Jones R."/>
            <person name="Robson R.M."/>
            <person name="Schwartz A."/>
            <person name="Richardson T.H."/>
        </authorList>
    </citation>
    <scope>NUCLEOTIDE SEQUENCE [LARGE SCALE GENOMIC DNA]</scope>
    <source>
        <strain evidence="2 3">NCIMB 8003</strain>
    </source>
</reference>